<keyword evidence="7" id="KW-0675">Receptor</keyword>
<dbReference type="KEGG" id="acep:105625419"/>
<keyword evidence="4" id="KW-0552">Olfaction</keyword>
<comment type="subcellular location">
    <subcellularLocation>
        <location evidence="1">Membrane</location>
        <topology evidence="1">Multi-pass membrane protein</topology>
    </subcellularLocation>
</comment>
<keyword evidence="8" id="KW-0807">Transducer</keyword>
<dbReference type="EnsemblMetazoa" id="XM_012206750.1">
    <property type="protein sequence ID" value="XP_012062140.1"/>
    <property type="gene ID" value="LOC105625419"/>
</dbReference>
<dbReference type="GO" id="GO:0007165">
    <property type="term" value="P:signal transduction"/>
    <property type="evidence" value="ECO:0007669"/>
    <property type="project" value="UniProtKB-KW"/>
</dbReference>
<dbReference type="EMBL" id="ADTU01029437">
    <property type="status" value="NOT_ANNOTATED_CDS"/>
    <property type="molecule type" value="Genomic_DNA"/>
</dbReference>
<protein>
    <recommendedName>
        <fullName evidence="12">Odorant receptor</fullName>
    </recommendedName>
</protein>
<evidence type="ECO:0000256" key="6">
    <source>
        <dbReference type="ARBA" id="ARBA00023136"/>
    </source>
</evidence>
<evidence type="ECO:0000256" key="7">
    <source>
        <dbReference type="ARBA" id="ARBA00023170"/>
    </source>
</evidence>
<evidence type="ECO:0000256" key="4">
    <source>
        <dbReference type="ARBA" id="ARBA00022725"/>
    </source>
</evidence>
<keyword evidence="3 9" id="KW-0812">Transmembrane</keyword>
<dbReference type="AlphaFoldDB" id="A0A158NX82"/>
<organism evidence="10 11">
    <name type="scientific">Atta cephalotes</name>
    <name type="common">Leafcutter ant</name>
    <dbReference type="NCBI Taxonomy" id="12957"/>
    <lineage>
        <taxon>Eukaryota</taxon>
        <taxon>Metazoa</taxon>
        <taxon>Ecdysozoa</taxon>
        <taxon>Arthropoda</taxon>
        <taxon>Hexapoda</taxon>
        <taxon>Insecta</taxon>
        <taxon>Pterygota</taxon>
        <taxon>Neoptera</taxon>
        <taxon>Endopterygota</taxon>
        <taxon>Hymenoptera</taxon>
        <taxon>Apocrita</taxon>
        <taxon>Aculeata</taxon>
        <taxon>Formicoidea</taxon>
        <taxon>Formicidae</taxon>
        <taxon>Myrmicinae</taxon>
        <taxon>Atta</taxon>
    </lineage>
</organism>
<evidence type="ECO:0000256" key="5">
    <source>
        <dbReference type="ARBA" id="ARBA00022989"/>
    </source>
</evidence>
<reference evidence="11" key="1">
    <citation type="journal article" date="2011" name="PLoS Genet.">
        <title>The genome sequence of the leaf-cutter ant Atta cephalotes reveals insights into its obligate symbiotic lifestyle.</title>
        <authorList>
            <person name="Suen G."/>
            <person name="Teiling C."/>
            <person name="Li L."/>
            <person name="Holt C."/>
            <person name="Abouheif E."/>
            <person name="Bornberg-Bauer E."/>
            <person name="Bouffard P."/>
            <person name="Caldera E.J."/>
            <person name="Cash E."/>
            <person name="Cavanaugh A."/>
            <person name="Denas O."/>
            <person name="Elhaik E."/>
            <person name="Fave M.J."/>
            <person name="Gadau J."/>
            <person name="Gibson J.D."/>
            <person name="Graur D."/>
            <person name="Grubbs K.J."/>
            <person name="Hagen D.E."/>
            <person name="Harkins T.T."/>
            <person name="Helmkampf M."/>
            <person name="Hu H."/>
            <person name="Johnson B.R."/>
            <person name="Kim J."/>
            <person name="Marsh S.E."/>
            <person name="Moeller J.A."/>
            <person name="Munoz-Torres M.C."/>
            <person name="Murphy M.C."/>
            <person name="Naughton M.C."/>
            <person name="Nigam S."/>
            <person name="Overson R."/>
            <person name="Rajakumar R."/>
            <person name="Reese J.T."/>
            <person name="Scott J.J."/>
            <person name="Smith C.R."/>
            <person name="Tao S."/>
            <person name="Tsutsui N.D."/>
            <person name="Viljakainen L."/>
            <person name="Wissler L."/>
            <person name="Yandell M.D."/>
            <person name="Zimmer F."/>
            <person name="Taylor J."/>
            <person name="Slater S.C."/>
            <person name="Clifton S.W."/>
            <person name="Warren W.C."/>
            <person name="Elsik C.G."/>
            <person name="Smith C.D."/>
            <person name="Weinstock G.M."/>
            <person name="Gerardo N.M."/>
            <person name="Currie C.R."/>
        </authorList>
    </citation>
    <scope>NUCLEOTIDE SEQUENCE [LARGE SCALE GENOMIC DNA]</scope>
</reference>
<dbReference type="PANTHER" id="PTHR21137:SF42">
    <property type="entry name" value="ODORANT RECEPTOR 83A"/>
    <property type="match status" value="1"/>
</dbReference>
<dbReference type="GO" id="GO:0004984">
    <property type="term" value="F:olfactory receptor activity"/>
    <property type="evidence" value="ECO:0007669"/>
    <property type="project" value="InterPro"/>
</dbReference>
<keyword evidence="5 9" id="KW-1133">Transmembrane helix</keyword>
<proteinExistence type="predicted"/>
<feature type="transmembrane region" description="Helical" evidence="9">
    <location>
        <begin position="134"/>
        <end position="161"/>
    </location>
</feature>
<evidence type="ECO:0000256" key="9">
    <source>
        <dbReference type="SAM" id="Phobius"/>
    </source>
</evidence>
<evidence type="ECO:0000313" key="10">
    <source>
        <dbReference type="EnsemblMetazoa" id="XP_012062140.1"/>
    </source>
</evidence>
<evidence type="ECO:0000313" key="11">
    <source>
        <dbReference type="Proteomes" id="UP000005205"/>
    </source>
</evidence>
<dbReference type="PANTHER" id="PTHR21137">
    <property type="entry name" value="ODORANT RECEPTOR"/>
    <property type="match status" value="1"/>
</dbReference>
<dbReference type="Pfam" id="PF02949">
    <property type="entry name" value="7tm_6"/>
    <property type="match status" value="1"/>
</dbReference>
<reference evidence="10" key="2">
    <citation type="submission" date="2016-04" db="UniProtKB">
        <authorList>
            <consortium name="EnsemblMetazoa"/>
        </authorList>
    </citation>
    <scope>IDENTIFICATION</scope>
</reference>
<accession>A0A158NX82</accession>
<dbReference type="Proteomes" id="UP000005205">
    <property type="component" value="Unassembled WGS sequence"/>
</dbReference>
<dbReference type="InterPro" id="IPR004117">
    <property type="entry name" value="7tm6_olfct_rcpt"/>
</dbReference>
<evidence type="ECO:0000256" key="3">
    <source>
        <dbReference type="ARBA" id="ARBA00022692"/>
    </source>
</evidence>
<feature type="transmembrane region" description="Helical" evidence="9">
    <location>
        <begin position="44"/>
        <end position="66"/>
    </location>
</feature>
<feature type="transmembrane region" description="Helical" evidence="9">
    <location>
        <begin position="72"/>
        <end position="94"/>
    </location>
</feature>
<dbReference type="OrthoDB" id="7634903at2759"/>
<keyword evidence="2" id="KW-0716">Sensory transduction</keyword>
<name>A0A158NX82_ATTCE</name>
<keyword evidence="11" id="KW-1185">Reference proteome</keyword>
<dbReference type="InParanoid" id="A0A158NX82"/>
<sequence length="262" mass="31058">MDITKSSGYKDFLWAVKLHRISLEMVGLWPKFNKYNKKNLWLEIWVDIIFVLLIFVSNVPMIYTVIEVWGNMISVINSLRTTLAMLIVSVKYVIIRWKRTNVLSIINMMAEDWMAFKLDRERDVMIKRAQTARLIMMIGYIFIIIESFTFIVFPCFGIQVIHVTNSTDRRKFLPLAIYHFYDINKSPQFELTFFIHIITSLLLTIIYMSVDILLVLMILHICGQLENFRCRLNNLISCKNFNKVLNNIVGTHLRLIRYEFLL</sequence>
<evidence type="ECO:0008006" key="12">
    <source>
        <dbReference type="Google" id="ProtNLM"/>
    </source>
</evidence>
<evidence type="ECO:0000256" key="1">
    <source>
        <dbReference type="ARBA" id="ARBA00004141"/>
    </source>
</evidence>
<evidence type="ECO:0000256" key="8">
    <source>
        <dbReference type="ARBA" id="ARBA00023224"/>
    </source>
</evidence>
<feature type="transmembrane region" description="Helical" evidence="9">
    <location>
        <begin position="193"/>
        <end position="219"/>
    </location>
</feature>
<gene>
    <name evidence="10" type="primary">105625419</name>
</gene>
<dbReference type="GO" id="GO:0005549">
    <property type="term" value="F:odorant binding"/>
    <property type="evidence" value="ECO:0007669"/>
    <property type="project" value="InterPro"/>
</dbReference>
<dbReference type="GO" id="GO:0005886">
    <property type="term" value="C:plasma membrane"/>
    <property type="evidence" value="ECO:0007669"/>
    <property type="project" value="TreeGrafter"/>
</dbReference>
<evidence type="ECO:0000256" key="2">
    <source>
        <dbReference type="ARBA" id="ARBA00022606"/>
    </source>
</evidence>
<keyword evidence="6 9" id="KW-0472">Membrane</keyword>